<evidence type="ECO:0000256" key="1">
    <source>
        <dbReference type="SAM" id="Coils"/>
    </source>
</evidence>
<dbReference type="PANTHER" id="PTHR23161:SF2">
    <property type="entry name" value="PROTEIN CIP2A"/>
    <property type="match status" value="1"/>
</dbReference>
<evidence type="ECO:0000313" key="4">
    <source>
        <dbReference type="Proteomes" id="UP001329430"/>
    </source>
</evidence>
<dbReference type="EMBL" id="JAVRBK010000007">
    <property type="protein sequence ID" value="KAK5641431.1"/>
    <property type="molecule type" value="Genomic_DNA"/>
</dbReference>
<comment type="caution">
    <text evidence="3">The sequence shown here is derived from an EMBL/GenBank/DDBJ whole genome shotgun (WGS) entry which is preliminary data.</text>
</comment>
<evidence type="ECO:0000259" key="2">
    <source>
        <dbReference type="Pfam" id="PF21044"/>
    </source>
</evidence>
<dbReference type="InterPro" id="IPR016024">
    <property type="entry name" value="ARM-type_fold"/>
</dbReference>
<name>A0AAN7VAC4_9COLE</name>
<feature type="domain" description="CIP2A N-terminal" evidence="2">
    <location>
        <begin position="44"/>
        <end position="325"/>
    </location>
</feature>
<accession>A0AAN7VAC4</accession>
<dbReference type="Pfam" id="PF21044">
    <property type="entry name" value="CIP2A_N"/>
    <property type="match status" value="1"/>
</dbReference>
<feature type="coiled-coil region" evidence="1">
    <location>
        <begin position="685"/>
        <end position="785"/>
    </location>
</feature>
<organism evidence="3 4">
    <name type="scientific">Pyrocoelia pectoralis</name>
    <dbReference type="NCBI Taxonomy" id="417401"/>
    <lineage>
        <taxon>Eukaryota</taxon>
        <taxon>Metazoa</taxon>
        <taxon>Ecdysozoa</taxon>
        <taxon>Arthropoda</taxon>
        <taxon>Hexapoda</taxon>
        <taxon>Insecta</taxon>
        <taxon>Pterygota</taxon>
        <taxon>Neoptera</taxon>
        <taxon>Endopterygota</taxon>
        <taxon>Coleoptera</taxon>
        <taxon>Polyphaga</taxon>
        <taxon>Elateriformia</taxon>
        <taxon>Elateroidea</taxon>
        <taxon>Lampyridae</taxon>
        <taxon>Lampyrinae</taxon>
        <taxon>Pyrocoelia</taxon>
    </lineage>
</organism>
<protein>
    <recommendedName>
        <fullName evidence="2">CIP2A N-terminal domain-containing protein</fullName>
    </recommendedName>
</protein>
<dbReference type="PANTHER" id="PTHR23161">
    <property type="entry name" value="PROTEIN CIP2A"/>
    <property type="match status" value="1"/>
</dbReference>
<proteinExistence type="predicted"/>
<gene>
    <name evidence="3" type="ORF">RI129_009978</name>
</gene>
<keyword evidence="4" id="KW-1185">Reference proteome</keyword>
<keyword evidence="1" id="KW-0175">Coiled coil</keyword>
<sequence length="819" mass="93639">MRTYNSIKHFKSVLELSSMNGSDKYYNVKEFINATTDYIHRKDEDSVNLINRHLQLISEVVDSTIFDPHINLVIEFFVCLHELLSNLESGSLSTWSCVDVLSLVCKNSAARTVLIETYQFIPLLSRLLNNDLQKQKKLKILALMQELSCGIKISWQIPYLPHIMSTLTEWIENGEEDILTLSLGVLVNLCYKNVPAVYTLSRCIDIKKFIRFCMPLKGLNVEIHVCKLLIILDYMNGNVPEGVVLKSIEVTFKSLMEAFKAKDYISLQHVAEFSLDMWNNKCHSKVLLNFNSFDTEVDGLLLELEGVQEDVLNDNLSKCVAVLFKFLHFLMQKRRPVIKLLDKRLVNLALKWIQVNLVSSNAFEILRTLAMNATEETSLTLDPLLTSLPIYLLDIVNGEEDIVTSTENNKRVKSLLELLRSLINTGNTRKRVLAILKEDLFIKIFLPLLNQSPTKTRGIHSSTHSPDAVLLYTSAIVLITEINKYDDTWGGFFENLMQQRQVHRVLAQAFYNGMKETKTLIMSISSCEHFPIDQVAEAMCELQPLTQLEPTNNIVTKPISDNFSFPMMSVTQSERLDDLMHKIKAAYDQNLLGISTADVMELYEYKIASLNHAERAAAASVEAASMHCTHLQHRIAQLTAELSRLRQLWLHSQQCCEEIEKAKDAILTKNTQLREWSDAEKSRYNSQLSAKEKVLKEKMQQLEDTMKQLKHVEEEKKSLEEKQADLKQIVTKLEDNLLKKEKLVEKKEEQILRTNANVDHLKLQVSQLEKQVKRSETELASKVRELTDVSKELQNCKSILGTITQLTNSQYGKHAGGSM</sequence>
<evidence type="ECO:0000313" key="3">
    <source>
        <dbReference type="EMBL" id="KAK5641431.1"/>
    </source>
</evidence>
<dbReference type="SUPFAM" id="SSF48371">
    <property type="entry name" value="ARM repeat"/>
    <property type="match status" value="1"/>
</dbReference>
<reference evidence="3 4" key="1">
    <citation type="journal article" date="2024" name="Insects">
        <title>An Improved Chromosome-Level Genome Assembly of the Firefly Pyrocoelia pectoralis.</title>
        <authorList>
            <person name="Fu X."/>
            <person name="Meyer-Rochow V.B."/>
            <person name="Ballantyne L."/>
            <person name="Zhu X."/>
        </authorList>
    </citation>
    <scope>NUCLEOTIDE SEQUENCE [LARGE SCALE GENOMIC DNA]</scope>
    <source>
        <strain evidence="3">XCY_ONT2</strain>
    </source>
</reference>
<dbReference type="InterPro" id="IPR048701">
    <property type="entry name" value="CIP2A_N"/>
</dbReference>
<dbReference type="InterPro" id="IPR042510">
    <property type="entry name" value="CIP2A"/>
</dbReference>
<dbReference type="Proteomes" id="UP001329430">
    <property type="component" value="Chromosome 7"/>
</dbReference>
<dbReference type="AlphaFoldDB" id="A0AAN7VAC4"/>